<dbReference type="GO" id="GO:0005743">
    <property type="term" value="C:mitochondrial inner membrane"/>
    <property type="evidence" value="ECO:0007669"/>
    <property type="project" value="UniProtKB-SubCell"/>
</dbReference>
<reference evidence="10" key="1">
    <citation type="submission" date="2022-11" db="UniProtKB">
        <authorList>
            <consortium name="EnsemblMetazoa"/>
        </authorList>
    </citation>
    <scope>IDENTIFICATION</scope>
</reference>
<dbReference type="OrthoDB" id="73691at2759"/>
<evidence type="ECO:0000313" key="11">
    <source>
        <dbReference type="Proteomes" id="UP000887567"/>
    </source>
</evidence>
<keyword evidence="5 7" id="KW-0496">Mitochondrion</keyword>
<dbReference type="PROSITE" id="PS51758">
    <property type="entry name" value="LETM1_RBD"/>
    <property type="match status" value="1"/>
</dbReference>
<dbReference type="Proteomes" id="UP000887567">
    <property type="component" value="Unplaced"/>
</dbReference>
<keyword evidence="3" id="KW-0999">Mitochondrion inner membrane</keyword>
<evidence type="ECO:0000256" key="3">
    <source>
        <dbReference type="ARBA" id="ARBA00022792"/>
    </source>
</evidence>
<comment type="subcellular location">
    <subcellularLocation>
        <location evidence="1">Mitochondrion inner membrane</location>
        <topology evidence="1">Single-pass membrane protein</topology>
    </subcellularLocation>
</comment>
<feature type="transmembrane region" description="Helical" evidence="8">
    <location>
        <begin position="128"/>
        <end position="148"/>
    </location>
</feature>
<evidence type="ECO:0000256" key="2">
    <source>
        <dbReference type="ARBA" id="ARBA00022692"/>
    </source>
</evidence>
<dbReference type="InterPro" id="IPR044202">
    <property type="entry name" value="LETM1/MDM38-like"/>
</dbReference>
<sequence length="354" mass="40779">MAAKISRFSRLSAFSSSSFLDAVLRSNTNTFLRSSVYLSYQISEVHRSSTSKSVRRNGNGRSEGRLHHFKKILKQFMTGSKDLGSDVKRLVAIRKKLKASGKDWGALSLDETLHMNQVQRDLVKTLPALFVFCIPFVGYAAPLIAFMFPKHLLSRHYWLPVQEETFRKLDTTKRNRHYLPLVRELGRYALLEKGKGSNSENLLDVSLKTINKEHPTNEELLKSSDSFSEENKLGFNELPKYHLKRLSQAWLIWPWLPRRLLRGNLRRRLAKIRKEDIALNREGLDNLDEQQLQRLCHRRGLDVSNLGSGALKEWLSEWVELSVTASGQDDSFLAHIAVYKTMNYHRNPASKTTE</sequence>
<keyword evidence="2 8" id="KW-0812">Transmembrane</keyword>
<name>A0A913XFV6_EXADI</name>
<keyword evidence="11" id="KW-1185">Reference proteome</keyword>
<proteinExistence type="predicted"/>
<dbReference type="AlphaFoldDB" id="A0A913XFV6"/>
<evidence type="ECO:0000256" key="4">
    <source>
        <dbReference type="ARBA" id="ARBA00022989"/>
    </source>
</evidence>
<dbReference type="PANTHER" id="PTHR14009">
    <property type="entry name" value="LEUCINE ZIPPER-EF-HAND CONTAINING TRANSMEMBRANE PROTEIN"/>
    <property type="match status" value="1"/>
</dbReference>
<dbReference type="GeneID" id="110242167"/>
<evidence type="ECO:0000259" key="9">
    <source>
        <dbReference type="PROSITE" id="PS51758"/>
    </source>
</evidence>
<evidence type="ECO:0000256" key="1">
    <source>
        <dbReference type="ARBA" id="ARBA00004434"/>
    </source>
</evidence>
<organism evidence="10 11">
    <name type="scientific">Exaiptasia diaphana</name>
    <name type="common">Tropical sea anemone</name>
    <name type="synonym">Aiptasia pulchella</name>
    <dbReference type="NCBI Taxonomy" id="2652724"/>
    <lineage>
        <taxon>Eukaryota</taxon>
        <taxon>Metazoa</taxon>
        <taxon>Cnidaria</taxon>
        <taxon>Anthozoa</taxon>
        <taxon>Hexacorallia</taxon>
        <taxon>Actiniaria</taxon>
        <taxon>Aiptasiidae</taxon>
        <taxon>Exaiptasia</taxon>
    </lineage>
</organism>
<keyword evidence="4 8" id="KW-1133">Transmembrane helix</keyword>
<feature type="domain" description="Letm1 RBD" evidence="9">
    <location>
        <begin position="171"/>
        <end position="354"/>
    </location>
</feature>
<dbReference type="KEGG" id="epa:110242167"/>
<evidence type="ECO:0000256" key="6">
    <source>
        <dbReference type="ARBA" id="ARBA00023136"/>
    </source>
</evidence>
<evidence type="ECO:0000256" key="5">
    <source>
        <dbReference type="ARBA" id="ARBA00023128"/>
    </source>
</evidence>
<dbReference type="GO" id="GO:0030003">
    <property type="term" value="P:intracellular monoatomic cation homeostasis"/>
    <property type="evidence" value="ECO:0007669"/>
    <property type="project" value="TreeGrafter"/>
</dbReference>
<dbReference type="PANTHER" id="PTHR14009:SF13">
    <property type="entry name" value="LETM1 DOMAIN-CONTAINING PROTEIN 1"/>
    <property type="match status" value="1"/>
</dbReference>
<dbReference type="GO" id="GO:0043022">
    <property type="term" value="F:ribosome binding"/>
    <property type="evidence" value="ECO:0007669"/>
    <property type="project" value="InterPro"/>
</dbReference>
<dbReference type="RefSeq" id="XP_020903781.1">
    <property type="nucleotide sequence ID" value="XM_021048122.2"/>
</dbReference>
<dbReference type="EnsemblMetazoa" id="XM_021048122.2">
    <property type="protein sequence ID" value="XP_020903781.1"/>
    <property type="gene ID" value="LOC110242167"/>
</dbReference>
<keyword evidence="6 8" id="KW-0472">Membrane</keyword>
<protein>
    <recommendedName>
        <fullName evidence="9">Letm1 RBD domain-containing protein</fullName>
    </recommendedName>
</protein>
<evidence type="ECO:0000313" key="10">
    <source>
        <dbReference type="EnsemblMetazoa" id="XP_020903781.1"/>
    </source>
</evidence>
<evidence type="ECO:0000256" key="8">
    <source>
        <dbReference type="SAM" id="Phobius"/>
    </source>
</evidence>
<dbReference type="OMA" id="WCWSDIK"/>
<accession>A0A913XFV6</accession>
<dbReference type="InterPro" id="IPR033122">
    <property type="entry name" value="LETM1-like_RBD"/>
</dbReference>
<dbReference type="Pfam" id="PF07766">
    <property type="entry name" value="LETM1_RBD"/>
    <property type="match status" value="1"/>
</dbReference>
<evidence type="ECO:0000256" key="7">
    <source>
        <dbReference type="PROSITE-ProRule" id="PRU01094"/>
    </source>
</evidence>